<protein>
    <submittedName>
        <fullName evidence="1">Uncharacterized protein</fullName>
    </submittedName>
</protein>
<name>A0A517YQ40_9BACT</name>
<evidence type="ECO:0000313" key="1">
    <source>
        <dbReference type="EMBL" id="QDU32321.1"/>
    </source>
</evidence>
<dbReference type="KEGG" id="pcor:KS4_03530"/>
<proteinExistence type="predicted"/>
<reference evidence="1 2" key="1">
    <citation type="submission" date="2019-02" db="EMBL/GenBank/DDBJ databases">
        <title>Deep-cultivation of Planctomycetes and their phenomic and genomic characterization uncovers novel biology.</title>
        <authorList>
            <person name="Wiegand S."/>
            <person name="Jogler M."/>
            <person name="Boedeker C."/>
            <person name="Pinto D."/>
            <person name="Vollmers J."/>
            <person name="Rivas-Marin E."/>
            <person name="Kohn T."/>
            <person name="Peeters S.H."/>
            <person name="Heuer A."/>
            <person name="Rast P."/>
            <person name="Oberbeckmann S."/>
            <person name="Bunk B."/>
            <person name="Jeske O."/>
            <person name="Meyerdierks A."/>
            <person name="Storesund J.E."/>
            <person name="Kallscheuer N."/>
            <person name="Luecker S."/>
            <person name="Lage O.M."/>
            <person name="Pohl T."/>
            <person name="Merkel B.J."/>
            <person name="Hornburger P."/>
            <person name="Mueller R.-W."/>
            <person name="Bruemmer F."/>
            <person name="Labrenz M."/>
            <person name="Spormann A.M."/>
            <person name="Op den Camp H."/>
            <person name="Overmann J."/>
            <person name="Amann R."/>
            <person name="Jetten M.S.M."/>
            <person name="Mascher T."/>
            <person name="Medema M.H."/>
            <person name="Devos D.P."/>
            <person name="Kaster A.-K."/>
            <person name="Ovreas L."/>
            <person name="Rohde M."/>
            <person name="Galperin M.Y."/>
            <person name="Jogler C."/>
        </authorList>
    </citation>
    <scope>NUCLEOTIDE SEQUENCE [LARGE SCALE GENOMIC DNA]</scope>
    <source>
        <strain evidence="1 2">KS4</strain>
    </source>
</reference>
<gene>
    <name evidence="1" type="ORF">KS4_03530</name>
</gene>
<organism evidence="1 2">
    <name type="scientific">Poriferisphaera corsica</name>
    <dbReference type="NCBI Taxonomy" id="2528020"/>
    <lineage>
        <taxon>Bacteria</taxon>
        <taxon>Pseudomonadati</taxon>
        <taxon>Planctomycetota</taxon>
        <taxon>Phycisphaerae</taxon>
        <taxon>Phycisphaerales</taxon>
        <taxon>Phycisphaeraceae</taxon>
        <taxon>Poriferisphaera</taxon>
    </lineage>
</organism>
<evidence type="ECO:0000313" key="2">
    <source>
        <dbReference type="Proteomes" id="UP000317369"/>
    </source>
</evidence>
<accession>A0A517YQ40</accession>
<dbReference type="EMBL" id="CP036425">
    <property type="protein sequence ID" value="QDU32321.1"/>
    <property type="molecule type" value="Genomic_DNA"/>
</dbReference>
<sequence>MYCFIDFWQGMVRKSPILMRKGEISSDFGKLRVRGETEAAQYARTKADFVKESVI</sequence>
<dbReference type="Proteomes" id="UP000317369">
    <property type="component" value="Chromosome"/>
</dbReference>
<keyword evidence="2" id="KW-1185">Reference proteome</keyword>
<dbReference type="AlphaFoldDB" id="A0A517YQ40"/>